<proteinExistence type="predicted"/>
<reference evidence="1" key="1">
    <citation type="journal article" date="2015" name="Genome Biol. Evol.">
        <title>Organellar Genomes of White Spruce (Picea glauca): Assembly and Annotation.</title>
        <authorList>
            <person name="Jackman S.D."/>
            <person name="Warren R.L."/>
            <person name="Gibb E.A."/>
            <person name="Vandervalk B.P."/>
            <person name="Mohamadi H."/>
            <person name="Chu J."/>
            <person name="Raymond A."/>
            <person name="Pleasance S."/>
            <person name="Coope R."/>
            <person name="Wildung M.R."/>
            <person name="Ritland C.E."/>
            <person name="Bousquet J."/>
            <person name="Jones S.J."/>
            <person name="Bohlmann J."/>
            <person name="Birol I."/>
        </authorList>
    </citation>
    <scope>NUCLEOTIDE SEQUENCE [LARGE SCALE GENOMIC DNA]</scope>
    <source>
        <tissue evidence="1">Flushing bud</tissue>
    </source>
</reference>
<keyword evidence="1" id="KW-0496">Mitochondrion</keyword>
<organism evidence="1">
    <name type="scientific">Picea glauca</name>
    <name type="common">White spruce</name>
    <name type="synonym">Pinus glauca</name>
    <dbReference type="NCBI Taxonomy" id="3330"/>
    <lineage>
        <taxon>Eukaryota</taxon>
        <taxon>Viridiplantae</taxon>
        <taxon>Streptophyta</taxon>
        <taxon>Embryophyta</taxon>
        <taxon>Tracheophyta</taxon>
        <taxon>Spermatophyta</taxon>
        <taxon>Pinopsida</taxon>
        <taxon>Pinidae</taxon>
        <taxon>Conifers I</taxon>
        <taxon>Pinales</taxon>
        <taxon>Pinaceae</taxon>
        <taxon>Picea</taxon>
    </lineage>
</organism>
<dbReference type="AlphaFoldDB" id="A0A101M4P1"/>
<comment type="caution">
    <text evidence="1">The sequence shown here is derived from an EMBL/GenBank/DDBJ whole genome shotgun (WGS) entry which is preliminary data.</text>
</comment>
<name>A0A101M4P1_PICGL</name>
<geneLocation type="mitochondrion" evidence="1"/>
<dbReference type="EMBL" id="LKAM01000001">
    <property type="protein sequence ID" value="KUM50817.1"/>
    <property type="molecule type" value="Genomic_DNA"/>
</dbReference>
<accession>A0A101M4P1</accession>
<sequence length="47" mass="5652">MRGPYSSIPISSFRSLRFIRHEEQDTEYGPTKRNIKKSFLSLWKLHI</sequence>
<gene>
    <name evidence="1" type="ORF">ABT39_MTgene661</name>
</gene>
<protein>
    <submittedName>
        <fullName evidence="1">Uncharacterized protein</fullName>
    </submittedName>
</protein>
<evidence type="ECO:0000313" key="1">
    <source>
        <dbReference type="EMBL" id="KUM50817.1"/>
    </source>
</evidence>